<feature type="compositionally biased region" description="Low complexity" evidence="6">
    <location>
        <begin position="153"/>
        <end position="165"/>
    </location>
</feature>
<dbReference type="Proteomes" id="UP001302676">
    <property type="component" value="Unassembled WGS sequence"/>
</dbReference>
<dbReference type="InterPro" id="IPR002129">
    <property type="entry name" value="PyrdxlP-dep_de-COase"/>
</dbReference>
<accession>A0AAN6V602</accession>
<evidence type="ECO:0000313" key="8">
    <source>
        <dbReference type="Proteomes" id="UP001302676"/>
    </source>
</evidence>
<evidence type="ECO:0000256" key="4">
    <source>
        <dbReference type="ARBA" id="ARBA00023239"/>
    </source>
</evidence>
<evidence type="ECO:0000256" key="6">
    <source>
        <dbReference type="SAM" id="MobiDB-lite"/>
    </source>
</evidence>
<dbReference type="RefSeq" id="XP_062637522.1">
    <property type="nucleotide sequence ID" value="XM_062783658.1"/>
</dbReference>
<dbReference type="EMBL" id="MU853579">
    <property type="protein sequence ID" value="KAK4144151.1"/>
    <property type="molecule type" value="Genomic_DNA"/>
</dbReference>
<dbReference type="PANTHER" id="PTHR11999">
    <property type="entry name" value="GROUP II PYRIDOXAL-5-PHOSPHATE DECARBOXYLASE"/>
    <property type="match status" value="1"/>
</dbReference>
<feature type="compositionally biased region" description="Basic and acidic residues" evidence="6">
    <location>
        <begin position="196"/>
        <end position="207"/>
    </location>
</feature>
<reference evidence="7" key="1">
    <citation type="journal article" date="2023" name="Mol. Phylogenet. Evol.">
        <title>Genome-scale phylogeny and comparative genomics of the fungal order Sordariales.</title>
        <authorList>
            <person name="Hensen N."/>
            <person name="Bonometti L."/>
            <person name="Westerberg I."/>
            <person name="Brannstrom I.O."/>
            <person name="Guillou S."/>
            <person name="Cros-Aarteil S."/>
            <person name="Calhoun S."/>
            <person name="Haridas S."/>
            <person name="Kuo A."/>
            <person name="Mondo S."/>
            <person name="Pangilinan J."/>
            <person name="Riley R."/>
            <person name="LaButti K."/>
            <person name="Andreopoulos B."/>
            <person name="Lipzen A."/>
            <person name="Chen C."/>
            <person name="Yan M."/>
            <person name="Daum C."/>
            <person name="Ng V."/>
            <person name="Clum A."/>
            <person name="Steindorff A."/>
            <person name="Ohm R.A."/>
            <person name="Martin F."/>
            <person name="Silar P."/>
            <person name="Natvig D.O."/>
            <person name="Lalanne C."/>
            <person name="Gautier V."/>
            <person name="Ament-Velasquez S.L."/>
            <person name="Kruys A."/>
            <person name="Hutchinson M.I."/>
            <person name="Powell A.J."/>
            <person name="Barry K."/>
            <person name="Miller A.N."/>
            <person name="Grigoriev I.V."/>
            <person name="Debuchy R."/>
            <person name="Gladieux P."/>
            <person name="Hiltunen Thoren M."/>
            <person name="Johannesson H."/>
        </authorList>
    </citation>
    <scope>NUCLEOTIDE SEQUENCE</scope>
    <source>
        <strain evidence="7">CBS 141.50</strain>
    </source>
</reference>
<keyword evidence="4" id="KW-0456">Lyase</keyword>
<feature type="region of interest" description="Disordered" evidence="6">
    <location>
        <begin position="196"/>
        <end position="242"/>
    </location>
</feature>
<feature type="region of interest" description="Disordered" evidence="6">
    <location>
        <begin position="149"/>
        <end position="171"/>
    </location>
</feature>
<dbReference type="InterPro" id="IPR015422">
    <property type="entry name" value="PyrdxlP-dep_Trfase_small"/>
</dbReference>
<dbReference type="AlphaFoldDB" id="A0AAN6V602"/>
<keyword evidence="8" id="KW-1185">Reference proteome</keyword>
<dbReference type="GO" id="GO:0019752">
    <property type="term" value="P:carboxylic acid metabolic process"/>
    <property type="evidence" value="ECO:0007669"/>
    <property type="project" value="InterPro"/>
</dbReference>
<name>A0AAN6V602_9PEZI</name>
<dbReference type="GO" id="GO:0016740">
    <property type="term" value="F:transferase activity"/>
    <property type="evidence" value="ECO:0007669"/>
    <property type="project" value="UniProtKB-KW"/>
</dbReference>
<feature type="modified residue" description="N6-(pyridoxal phosphate)lysine" evidence="5">
    <location>
        <position position="433"/>
    </location>
</feature>
<dbReference type="GO" id="GO:0005737">
    <property type="term" value="C:cytoplasm"/>
    <property type="evidence" value="ECO:0007669"/>
    <property type="project" value="TreeGrafter"/>
</dbReference>
<sequence length="612" mass="65528">MDPYKQRDSVVQHSLTTTTSAQVTMEDNSLSAACPARSDFLLQAYTRLRQATTTTSSTETAKLTIPILPSIQTITAALSSLPTPSSPSYLQPLGPAETHAHLLTSILPALNHQGLSSRYFGFVTGGVLPVAEAADNLVTALDQNVQVHFPVPGGTSSQVEESSGEGQEGKERWVHSVCTAVEDAALGMLVSVLELDPHHPDHDHDEEKGDDDSQPNEKEEPVTPSTSPPAKQQRWPGKTFTTGATASNILGLACGREAVIAARARARFAHLKNKGPTPKASVAELGLLAACQLAGVWHIQVLTSMGHSSLSKAASVVGLGQNSVKEVGMAAEGEPWRLDLDAVERELALGEKEGWVSIVVVSAGEVNTGRFATNVLDMPKLRSLADRYGAWIHVDGAFGLFARALPKTDQFLGLHAQVAGLELADSIAADGHKLLNVPYDNGIFLCRDASILTQVCRNPNAAYLASSPGSNPNAILSPLNVGLENSRRFRALPVYAVLLSEGRPGISAMLSRMALLAREIAAYVRDSEHYEWLPSAEASLESVFIVVLFRAKEDALNEVLVDRINATGKMFVSGTKWDGKKAVRLAVGSWRVDVERDAVVVREVLTDIAEGR</sequence>
<evidence type="ECO:0000256" key="3">
    <source>
        <dbReference type="ARBA" id="ARBA00022898"/>
    </source>
</evidence>
<dbReference type="PANTHER" id="PTHR11999:SF165">
    <property type="entry name" value="DECARBOXYLASE, PUTATIVE (AFU_ORTHOLOGUE AFUA_2G04980)-RELATED"/>
    <property type="match status" value="1"/>
</dbReference>
<evidence type="ECO:0000256" key="1">
    <source>
        <dbReference type="ARBA" id="ARBA00001933"/>
    </source>
</evidence>
<dbReference type="Gene3D" id="3.90.1150.10">
    <property type="entry name" value="Aspartate Aminotransferase, domain 1"/>
    <property type="match status" value="1"/>
</dbReference>
<dbReference type="InterPro" id="IPR015421">
    <property type="entry name" value="PyrdxlP-dep_Trfase_major"/>
</dbReference>
<evidence type="ECO:0000256" key="5">
    <source>
        <dbReference type="PIRSR" id="PIRSR602129-50"/>
    </source>
</evidence>
<dbReference type="SUPFAM" id="SSF53383">
    <property type="entry name" value="PLP-dependent transferases"/>
    <property type="match status" value="1"/>
</dbReference>
<keyword evidence="3 5" id="KW-0663">Pyridoxal phosphate</keyword>
<dbReference type="InterPro" id="IPR010977">
    <property type="entry name" value="Aromatic_deC"/>
</dbReference>
<dbReference type="Gene3D" id="3.40.640.10">
    <property type="entry name" value="Type I PLP-dependent aspartate aminotransferase-like (Major domain)"/>
    <property type="match status" value="1"/>
</dbReference>
<dbReference type="GeneID" id="87820271"/>
<dbReference type="GO" id="GO:0016831">
    <property type="term" value="F:carboxy-lyase activity"/>
    <property type="evidence" value="ECO:0007669"/>
    <property type="project" value="TreeGrafter"/>
</dbReference>
<organism evidence="7 8">
    <name type="scientific">Dichotomopilus funicola</name>
    <dbReference type="NCBI Taxonomy" id="1934379"/>
    <lineage>
        <taxon>Eukaryota</taxon>
        <taxon>Fungi</taxon>
        <taxon>Dikarya</taxon>
        <taxon>Ascomycota</taxon>
        <taxon>Pezizomycotina</taxon>
        <taxon>Sordariomycetes</taxon>
        <taxon>Sordariomycetidae</taxon>
        <taxon>Sordariales</taxon>
        <taxon>Chaetomiaceae</taxon>
        <taxon>Dichotomopilus</taxon>
    </lineage>
</organism>
<evidence type="ECO:0000313" key="7">
    <source>
        <dbReference type="EMBL" id="KAK4144151.1"/>
    </source>
</evidence>
<keyword evidence="7" id="KW-0808">Transferase</keyword>
<protein>
    <submittedName>
        <fullName evidence="7">Pyridoxal phosphate-dependent transferase</fullName>
    </submittedName>
</protein>
<reference evidence="7" key="2">
    <citation type="submission" date="2023-05" db="EMBL/GenBank/DDBJ databases">
        <authorList>
            <consortium name="Lawrence Berkeley National Laboratory"/>
            <person name="Steindorff A."/>
            <person name="Hensen N."/>
            <person name="Bonometti L."/>
            <person name="Westerberg I."/>
            <person name="Brannstrom I.O."/>
            <person name="Guillou S."/>
            <person name="Cros-Aarteil S."/>
            <person name="Calhoun S."/>
            <person name="Haridas S."/>
            <person name="Kuo A."/>
            <person name="Mondo S."/>
            <person name="Pangilinan J."/>
            <person name="Riley R."/>
            <person name="Labutti K."/>
            <person name="Andreopoulos B."/>
            <person name="Lipzen A."/>
            <person name="Chen C."/>
            <person name="Yanf M."/>
            <person name="Daum C."/>
            <person name="Ng V."/>
            <person name="Clum A."/>
            <person name="Ohm R."/>
            <person name="Martin F."/>
            <person name="Silar P."/>
            <person name="Natvig D."/>
            <person name="Lalanne C."/>
            <person name="Gautier V."/>
            <person name="Ament-Velasquez S.L."/>
            <person name="Kruys A."/>
            <person name="Hutchinson M.I."/>
            <person name="Powell A.J."/>
            <person name="Barry K."/>
            <person name="Miller A.N."/>
            <person name="Grigoriev I.V."/>
            <person name="Debuchy R."/>
            <person name="Gladieux P."/>
            <person name="Thoren M.H."/>
            <person name="Johannesson H."/>
        </authorList>
    </citation>
    <scope>NUCLEOTIDE SEQUENCE</scope>
    <source>
        <strain evidence="7">CBS 141.50</strain>
    </source>
</reference>
<gene>
    <name evidence="7" type="ORF">C8A04DRAFT_36811</name>
</gene>
<dbReference type="InterPro" id="IPR015424">
    <property type="entry name" value="PyrdxlP-dep_Trfase"/>
</dbReference>
<comment type="caution">
    <text evidence="7">The sequence shown here is derived from an EMBL/GenBank/DDBJ whole genome shotgun (WGS) entry which is preliminary data.</text>
</comment>
<evidence type="ECO:0000256" key="2">
    <source>
        <dbReference type="ARBA" id="ARBA00009533"/>
    </source>
</evidence>
<comment type="cofactor">
    <cofactor evidence="1 5">
        <name>pyridoxal 5'-phosphate</name>
        <dbReference type="ChEBI" id="CHEBI:597326"/>
    </cofactor>
</comment>
<comment type="similarity">
    <text evidence="2">Belongs to the group II decarboxylase family.</text>
</comment>
<dbReference type="GO" id="GO:0030170">
    <property type="term" value="F:pyridoxal phosphate binding"/>
    <property type="evidence" value="ECO:0007669"/>
    <property type="project" value="InterPro"/>
</dbReference>
<proteinExistence type="inferred from homology"/>
<dbReference type="Pfam" id="PF00282">
    <property type="entry name" value="Pyridoxal_deC"/>
    <property type="match status" value="1"/>
</dbReference>